<comment type="subcellular location">
    <subcellularLocation>
        <location evidence="6">Cell membrane</location>
        <topology evidence="6">Multi-pass membrane protein</topology>
    </subcellularLocation>
    <subcellularLocation>
        <location evidence="1">Membrane</location>
    </subcellularLocation>
</comment>
<comment type="caution">
    <text evidence="7">The sequence shown here is derived from an EMBL/GenBank/DDBJ whole genome shotgun (WGS) entry which is preliminary data.</text>
</comment>
<keyword evidence="8" id="KW-1185">Reference proteome</keyword>
<keyword evidence="4 6" id="KW-1133">Transmembrane helix</keyword>
<dbReference type="InterPro" id="IPR002994">
    <property type="entry name" value="Surf1/Shy1"/>
</dbReference>
<dbReference type="EMBL" id="VFFF01000001">
    <property type="protein sequence ID" value="TNY32736.1"/>
    <property type="molecule type" value="Genomic_DNA"/>
</dbReference>
<name>A0A5C5GGS6_9RHOB</name>
<dbReference type="PROSITE" id="PS50895">
    <property type="entry name" value="SURF1"/>
    <property type="match status" value="1"/>
</dbReference>
<dbReference type="InterPro" id="IPR045214">
    <property type="entry name" value="Surf1/Surf4"/>
</dbReference>
<dbReference type="Proteomes" id="UP000314011">
    <property type="component" value="Unassembled WGS sequence"/>
</dbReference>
<keyword evidence="5 6" id="KW-0472">Membrane</keyword>
<evidence type="ECO:0000256" key="3">
    <source>
        <dbReference type="ARBA" id="ARBA00022692"/>
    </source>
</evidence>
<dbReference type="CDD" id="cd06662">
    <property type="entry name" value="SURF1"/>
    <property type="match status" value="1"/>
</dbReference>
<dbReference type="PROSITE" id="PS51257">
    <property type="entry name" value="PROKAR_LIPOPROTEIN"/>
    <property type="match status" value="1"/>
</dbReference>
<proteinExistence type="inferred from homology"/>
<organism evidence="7 8">
    <name type="scientific">Pelagovum pacificum</name>
    <dbReference type="NCBI Taxonomy" id="2588711"/>
    <lineage>
        <taxon>Bacteria</taxon>
        <taxon>Pseudomonadati</taxon>
        <taxon>Pseudomonadota</taxon>
        <taxon>Alphaproteobacteria</taxon>
        <taxon>Rhodobacterales</taxon>
        <taxon>Paracoccaceae</taxon>
        <taxon>Pelagovum</taxon>
    </lineage>
</organism>
<dbReference type="RefSeq" id="WP_140193419.1">
    <property type="nucleotide sequence ID" value="NZ_CP065915.1"/>
</dbReference>
<dbReference type="Pfam" id="PF02104">
    <property type="entry name" value="SURF1"/>
    <property type="match status" value="1"/>
</dbReference>
<evidence type="ECO:0000256" key="6">
    <source>
        <dbReference type="RuleBase" id="RU363076"/>
    </source>
</evidence>
<evidence type="ECO:0000256" key="5">
    <source>
        <dbReference type="ARBA" id="ARBA00023136"/>
    </source>
</evidence>
<evidence type="ECO:0000256" key="1">
    <source>
        <dbReference type="ARBA" id="ARBA00004370"/>
    </source>
</evidence>
<dbReference type="AlphaFoldDB" id="A0A5C5GGS6"/>
<dbReference type="GO" id="GO:0005886">
    <property type="term" value="C:plasma membrane"/>
    <property type="evidence" value="ECO:0007669"/>
    <property type="project" value="UniProtKB-SubCell"/>
</dbReference>
<sequence length="220" mass="24477">MRRLIFPILYGLGGCAILIALGVWQIQRLEWKTAILDEIEATIAADPVPLPSDIDPEADRYLPVETDGQVTGQGLRVLVTPSGLSAGYRRIVPFEVGDRTILLDAGWVELQDDPRIPEEALQVVGNLHWPQERDGWTPEPEGDLWFVRDVAAMAEALDTEPVMLIGRSFSPTIPTVPLPVGTEGIKNDHLEYAITWFLLALVWAGMTGYLVVRTLRKKEE</sequence>
<evidence type="ECO:0000256" key="4">
    <source>
        <dbReference type="ARBA" id="ARBA00022989"/>
    </source>
</evidence>
<accession>A0A5C5GGS6</accession>
<keyword evidence="6" id="KW-1003">Cell membrane</keyword>
<reference evidence="7 8" key="1">
    <citation type="submission" date="2019-06" db="EMBL/GenBank/DDBJ databases">
        <title>Genome of new Rhodobacteraceae sp. SM1903.</title>
        <authorList>
            <person name="Ren X."/>
        </authorList>
    </citation>
    <scope>NUCLEOTIDE SEQUENCE [LARGE SCALE GENOMIC DNA]</scope>
    <source>
        <strain evidence="7 8">SM1903</strain>
    </source>
</reference>
<dbReference type="OrthoDB" id="6079986at2"/>
<comment type="similarity">
    <text evidence="2 6">Belongs to the SURF1 family.</text>
</comment>
<protein>
    <recommendedName>
        <fullName evidence="6">SURF1-like protein</fullName>
    </recommendedName>
</protein>
<feature type="transmembrane region" description="Helical" evidence="6">
    <location>
        <begin position="7"/>
        <end position="26"/>
    </location>
</feature>
<gene>
    <name evidence="7" type="ORF">FHY64_05530</name>
</gene>
<evidence type="ECO:0000313" key="8">
    <source>
        <dbReference type="Proteomes" id="UP000314011"/>
    </source>
</evidence>
<feature type="transmembrane region" description="Helical" evidence="6">
    <location>
        <begin position="193"/>
        <end position="212"/>
    </location>
</feature>
<evidence type="ECO:0000313" key="7">
    <source>
        <dbReference type="EMBL" id="TNY32736.1"/>
    </source>
</evidence>
<dbReference type="PANTHER" id="PTHR23427:SF2">
    <property type="entry name" value="SURFEIT LOCUS PROTEIN 1"/>
    <property type="match status" value="1"/>
</dbReference>
<evidence type="ECO:0000256" key="2">
    <source>
        <dbReference type="ARBA" id="ARBA00007165"/>
    </source>
</evidence>
<keyword evidence="3 6" id="KW-0812">Transmembrane</keyword>
<dbReference type="PANTHER" id="PTHR23427">
    <property type="entry name" value="SURFEIT LOCUS PROTEIN"/>
    <property type="match status" value="1"/>
</dbReference>